<dbReference type="Proteomes" id="UP001524460">
    <property type="component" value="Unassembled WGS sequence"/>
</dbReference>
<protein>
    <submittedName>
        <fullName evidence="2">DUF4382 domain-containing protein</fullName>
    </submittedName>
</protein>
<accession>A0ABT1N429</accession>
<evidence type="ECO:0000313" key="2">
    <source>
        <dbReference type="EMBL" id="MCQ1058619.1"/>
    </source>
</evidence>
<organism evidence="2 3">
    <name type="scientific">Photobacterium pectinilyticum</name>
    <dbReference type="NCBI Taxonomy" id="2906793"/>
    <lineage>
        <taxon>Bacteria</taxon>
        <taxon>Pseudomonadati</taxon>
        <taxon>Pseudomonadota</taxon>
        <taxon>Gammaproteobacteria</taxon>
        <taxon>Vibrionales</taxon>
        <taxon>Vibrionaceae</taxon>
        <taxon>Photobacterium</taxon>
    </lineage>
</organism>
<name>A0ABT1N429_9GAMM</name>
<sequence length="384" mass="42382">MKSSNLLLPLLLSTALVGCGSDSGNDNGTTPTDATLNFGVINQLDTPTSANKSLDVTTDDSDTNCHHDKCLSDIDEAVIAFNYVFLKKAGSNGSDEATCDQTGECEAYHITFKQETNELRMIDVMNANGDNAYPLFQDLKLSPGDYEMCLYINGEKGANTQVEVDYDSHVRDIDGSYLHLSTPSQGSCAGAKPPQNARPSGRLVSQPFTVHKGYNNLAFWFNLEETLQYNKNHDWRFLSSKDFEIVHVDDIAPRLGHIRGTIDIDSIQSQCHENNYDSADAVYLYRGDTTKEQMLGFHNPRLGSEGERRPKESAPIAVPLIEDPSGLQAKFSFSDVYAGEYAVGYTCTAQYDIEETNGSGFEVYDSRNNIIVEPGRMTSVTFSF</sequence>
<keyword evidence="3" id="KW-1185">Reference proteome</keyword>
<feature type="chain" id="PRO_5047056363" evidence="1">
    <location>
        <begin position="19"/>
        <end position="384"/>
    </location>
</feature>
<reference evidence="2 3" key="1">
    <citation type="submission" date="2022-07" db="EMBL/GenBank/DDBJ databases">
        <title>Photobacterium pectinilyticum sp. nov., a marine bacterium isolated from surface seawater of Qingdao offshore.</title>
        <authorList>
            <person name="Wang X."/>
        </authorList>
    </citation>
    <scope>NUCLEOTIDE SEQUENCE [LARGE SCALE GENOMIC DNA]</scope>
    <source>
        <strain evidence="2 3">ZSDE20</strain>
    </source>
</reference>
<dbReference type="RefSeq" id="WP_255042581.1">
    <property type="nucleotide sequence ID" value="NZ_JANEYT010000021.1"/>
</dbReference>
<dbReference type="PROSITE" id="PS51257">
    <property type="entry name" value="PROKAR_LIPOPROTEIN"/>
    <property type="match status" value="1"/>
</dbReference>
<feature type="signal peptide" evidence="1">
    <location>
        <begin position="1"/>
        <end position="18"/>
    </location>
</feature>
<evidence type="ECO:0000313" key="3">
    <source>
        <dbReference type="Proteomes" id="UP001524460"/>
    </source>
</evidence>
<proteinExistence type="predicted"/>
<keyword evidence="1" id="KW-0732">Signal</keyword>
<dbReference type="EMBL" id="JANEYT010000021">
    <property type="protein sequence ID" value="MCQ1058619.1"/>
    <property type="molecule type" value="Genomic_DNA"/>
</dbReference>
<comment type="caution">
    <text evidence="2">The sequence shown here is derived from an EMBL/GenBank/DDBJ whole genome shotgun (WGS) entry which is preliminary data.</text>
</comment>
<gene>
    <name evidence="2" type="ORF">NHN17_11175</name>
</gene>
<evidence type="ECO:0000256" key="1">
    <source>
        <dbReference type="SAM" id="SignalP"/>
    </source>
</evidence>